<proteinExistence type="predicted"/>
<organism evidence="1 2">
    <name type="scientific">Paraburkholderia bengalensis</name>
    <dbReference type="NCBI Taxonomy" id="2747562"/>
    <lineage>
        <taxon>Bacteria</taxon>
        <taxon>Pseudomonadati</taxon>
        <taxon>Pseudomonadota</taxon>
        <taxon>Betaproteobacteria</taxon>
        <taxon>Burkholderiales</taxon>
        <taxon>Burkholderiaceae</taxon>
        <taxon>Paraburkholderia</taxon>
    </lineage>
</organism>
<name>A0ABU8IVP7_9BURK</name>
<evidence type="ECO:0000313" key="1">
    <source>
        <dbReference type="EMBL" id="MEI5999473.1"/>
    </source>
</evidence>
<comment type="caution">
    <text evidence="1">The sequence shown here is derived from an EMBL/GenBank/DDBJ whole genome shotgun (WGS) entry which is preliminary data.</text>
</comment>
<dbReference type="EMBL" id="JACFYJ010000034">
    <property type="protein sequence ID" value="MEI5999473.1"/>
    <property type="molecule type" value="Genomic_DNA"/>
</dbReference>
<dbReference type="Proteomes" id="UP001386437">
    <property type="component" value="Unassembled WGS sequence"/>
</dbReference>
<sequence length="89" mass="9585">MPEILIPTGRWKIAVDPASEGGAVRLSGRAFSDRSNAEQKMETIYLTHEQARELVAGLNAALRELELERNASVARAAEGGGWDYSLSGA</sequence>
<dbReference type="RefSeq" id="WP_336599528.1">
    <property type="nucleotide sequence ID" value="NZ_JACFYJ010000034.1"/>
</dbReference>
<protein>
    <submittedName>
        <fullName evidence="1">Uncharacterized protein</fullName>
    </submittedName>
</protein>
<gene>
    <name evidence="1" type="ORF">H3V53_20345</name>
</gene>
<evidence type="ECO:0000313" key="2">
    <source>
        <dbReference type="Proteomes" id="UP001386437"/>
    </source>
</evidence>
<accession>A0ABU8IVP7</accession>
<reference evidence="1 2" key="1">
    <citation type="journal article" date="2022" name="Arch. Microbiol.">
        <title>Paraburkholderia bengalensis sp. nov. isolated from roots of Oryza sativa, IR64.</title>
        <authorList>
            <person name="Nag P."/>
            <person name="Mondal N."/>
            <person name="Sarkar J."/>
            <person name="Das S."/>
        </authorList>
    </citation>
    <scope>NUCLEOTIDE SEQUENCE [LARGE SCALE GENOMIC DNA]</scope>
    <source>
        <strain evidence="1 2">IR64_4_BI</strain>
    </source>
</reference>
<keyword evidence="2" id="KW-1185">Reference proteome</keyword>